<dbReference type="InterPro" id="IPR008271">
    <property type="entry name" value="Ser/Thr_kinase_AS"/>
</dbReference>
<dbReference type="GO" id="GO:0004674">
    <property type="term" value="F:protein serine/threonine kinase activity"/>
    <property type="evidence" value="ECO:0007669"/>
    <property type="project" value="UniProtKB-KW"/>
</dbReference>
<evidence type="ECO:0000256" key="5">
    <source>
        <dbReference type="ARBA" id="ARBA00022777"/>
    </source>
</evidence>
<feature type="domain" description="WW" evidence="12">
    <location>
        <begin position="425"/>
        <end position="459"/>
    </location>
</feature>
<dbReference type="AlphaFoldDB" id="A0A8J2SPX4"/>
<keyword evidence="6 9" id="KW-0067">ATP-binding</keyword>
<dbReference type="Gene3D" id="2.20.70.10">
    <property type="match status" value="1"/>
</dbReference>
<feature type="region of interest" description="Disordered" evidence="10">
    <location>
        <begin position="366"/>
        <end position="430"/>
    </location>
</feature>
<evidence type="ECO:0000256" key="1">
    <source>
        <dbReference type="ARBA" id="ARBA00012513"/>
    </source>
</evidence>
<dbReference type="PROSITE" id="PS00108">
    <property type="entry name" value="PROTEIN_KINASE_ST"/>
    <property type="match status" value="1"/>
</dbReference>
<feature type="domain" description="Protein kinase" evidence="11">
    <location>
        <begin position="4"/>
        <end position="272"/>
    </location>
</feature>
<dbReference type="SUPFAM" id="SSF51045">
    <property type="entry name" value="WW domain"/>
    <property type="match status" value="1"/>
</dbReference>
<dbReference type="InterPro" id="IPR011009">
    <property type="entry name" value="Kinase-like_dom_sf"/>
</dbReference>
<feature type="binding site" evidence="9">
    <location>
        <position position="33"/>
    </location>
    <ligand>
        <name>ATP</name>
        <dbReference type="ChEBI" id="CHEBI:30616"/>
    </ligand>
</feature>
<keyword evidence="2" id="KW-0723">Serine/threonine-protein kinase</keyword>
<name>A0A8J2SPX4_9STRA</name>
<feature type="compositionally biased region" description="Basic and acidic residues" evidence="10">
    <location>
        <begin position="805"/>
        <end position="815"/>
    </location>
</feature>
<feature type="region of interest" description="Disordered" evidence="10">
    <location>
        <begin position="796"/>
        <end position="815"/>
    </location>
</feature>
<comment type="catalytic activity">
    <reaction evidence="8">
        <text>L-seryl-[protein] + ATP = O-phospho-L-seryl-[protein] + ADP + H(+)</text>
        <dbReference type="Rhea" id="RHEA:17989"/>
        <dbReference type="Rhea" id="RHEA-COMP:9863"/>
        <dbReference type="Rhea" id="RHEA-COMP:11604"/>
        <dbReference type="ChEBI" id="CHEBI:15378"/>
        <dbReference type="ChEBI" id="CHEBI:29999"/>
        <dbReference type="ChEBI" id="CHEBI:30616"/>
        <dbReference type="ChEBI" id="CHEBI:83421"/>
        <dbReference type="ChEBI" id="CHEBI:456216"/>
        <dbReference type="EC" id="2.7.11.1"/>
    </reaction>
</comment>
<evidence type="ECO:0000256" key="2">
    <source>
        <dbReference type="ARBA" id="ARBA00022527"/>
    </source>
</evidence>
<dbReference type="InterPro" id="IPR051131">
    <property type="entry name" value="NEK_Ser/Thr_kinase_NIMA"/>
</dbReference>
<evidence type="ECO:0000256" key="8">
    <source>
        <dbReference type="ARBA" id="ARBA00048679"/>
    </source>
</evidence>
<dbReference type="CDD" id="cd08215">
    <property type="entry name" value="STKc_Nek"/>
    <property type="match status" value="1"/>
</dbReference>
<comment type="caution">
    <text evidence="13">The sequence shown here is derived from an EMBL/GenBank/DDBJ whole genome shotgun (WGS) entry which is preliminary data.</text>
</comment>
<keyword evidence="3" id="KW-0808">Transferase</keyword>
<evidence type="ECO:0000259" key="11">
    <source>
        <dbReference type="PROSITE" id="PS50011"/>
    </source>
</evidence>
<reference evidence="13" key="1">
    <citation type="submission" date="2021-11" db="EMBL/GenBank/DDBJ databases">
        <authorList>
            <consortium name="Genoscope - CEA"/>
            <person name="William W."/>
        </authorList>
    </citation>
    <scope>NUCLEOTIDE SEQUENCE</scope>
</reference>
<feature type="compositionally biased region" description="Low complexity" evidence="10">
    <location>
        <begin position="464"/>
        <end position="475"/>
    </location>
</feature>
<dbReference type="OrthoDB" id="248923at2759"/>
<evidence type="ECO:0000256" key="7">
    <source>
        <dbReference type="ARBA" id="ARBA00047899"/>
    </source>
</evidence>
<evidence type="ECO:0000256" key="4">
    <source>
        <dbReference type="ARBA" id="ARBA00022741"/>
    </source>
</evidence>
<dbReference type="PROSITE" id="PS50020">
    <property type="entry name" value="WW_DOMAIN_2"/>
    <property type="match status" value="1"/>
</dbReference>
<evidence type="ECO:0000256" key="6">
    <source>
        <dbReference type="ARBA" id="ARBA00022840"/>
    </source>
</evidence>
<dbReference type="PANTHER" id="PTHR44899:SF3">
    <property type="entry name" value="SERINE_THREONINE-PROTEIN KINASE NEK1"/>
    <property type="match status" value="1"/>
</dbReference>
<evidence type="ECO:0000256" key="3">
    <source>
        <dbReference type="ARBA" id="ARBA00022679"/>
    </source>
</evidence>
<dbReference type="InterPro" id="IPR001202">
    <property type="entry name" value="WW_dom"/>
</dbReference>
<dbReference type="InterPro" id="IPR017441">
    <property type="entry name" value="Protein_kinase_ATP_BS"/>
</dbReference>
<dbReference type="EMBL" id="CAKKNE010000004">
    <property type="protein sequence ID" value="CAH0374493.1"/>
    <property type="molecule type" value="Genomic_DNA"/>
</dbReference>
<keyword evidence="5" id="KW-0418">Kinase</keyword>
<feature type="region of interest" description="Disordered" evidence="10">
    <location>
        <begin position="449"/>
        <end position="759"/>
    </location>
</feature>
<keyword evidence="4 9" id="KW-0547">Nucleotide-binding</keyword>
<dbReference type="GO" id="GO:0005524">
    <property type="term" value="F:ATP binding"/>
    <property type="evidence" value="ECO:0007669"/>
    <property type="project" value="UniProtKB-UniRule"/>
</dbReference>
<keyword evidence="14" id="KW-1185">Reference proteome</keyword>
<dbReference type="Gene3D" id="3.30.200.20">
    <property type="entry name" value="Phosphorylase Kinase, domain 1"/>
    <property type="match status" value="1"/>
</dbReference>
<feature type="compositionally biased region" description="Basic and acidic residues" evidence="10">
    <location>
        <begin position="413"/>
        <end position="423"/>
    </location>
</feature>
<dbReference type="Pfam" id="PF00069">
    <property type="entry name" value="Pkinase"/>
    <property type="match status" value="1"/>
</dbReference>
<evidence type="ECO:0000256" key="10">
    <source>
        <dbReference type="SAM" id="MobiDB-lite"/>
    </source>
</evidence>
<feature type="compositionally biased region" description="Basic residues" evidence="10">
    <location>
        <begin position="366"/>
        <end position="376"/>
    </location>
</feature>
<feature type="compositionally biased region" description="Pro residues" evidence="10">
    <location>
        <begin position="739"/>
        <end position="751"/>
    </location>
</feature>
<dbReference type="PROSITE" id="PS50011">
    <property type="entry name" value="PROTEIN_KINASE_DOM"/>
    <property type="match status" value="1"/>
</dbReference>
<dbReference type="EC" id="2.7.11.1" evidence="1"/>
<evidence type="ECO:0000256" key="9">
    <source>
        <dbReference type="PROSITE-ProRule" id="PRU10141"/>
    </source>
</evidence>
<gene>
    <name evidence="13" type="ORF">PECAL_4P17780</name>
</gene>
<organism evidence="13 14">
    <name type="scientific">Pelagomonas calceolata</name>
    <dbReference type="NCBI Taxonomy" id="35677"/>
    <lineage>
        <taxon>Eukaryota</taxon>
        <taxon>Sar</taxon>
        <taxon>Stramenopiles</taxon>
        <taxon>Ochrophyta</taxon>
        <taxon>Pelagophyceae</taxon>
        <taxon>Pelagomonadales</taxon>
        <taxon>Pelagomonadaceae</taxon>
        <taxon>Pelagomonas</taxon>
    </lineage>
</organism>
<feature type="compositionally biased region" description="Pro residues" evidence="10">
    <location>
        <begin position="508"/>
        <end position="555"/>
    </location>
</feature>
<evidence type="ECO:0000313" key="13">
    <source>
        <dbReference type="EMBL" id="CAH0374493.1"/>
    </source>
</evidence>
<feature type="region of interest" description="Disordered" evidence="10">
    <location>
        <begin position="282"/>
        <end position="326"/>
    </location>
</feature>
<feature type="compositionally biased region" description="Acidic residues" evidence="10">
    <location>
        <begin position="390"/>
        <end position="412"/>
    </location>
</feature>
<dbReference type="Proteomes" id="UP000789595">
    <property type="component" value="Unassembled WGS sequence"/>
</dbReference>
<feature type="compositionally biased region" description="Low complexity" evidence="10">
    <location>
        <begin position="484"/>
        <end position="507"/>
    </location>
</feature>
<feature type="compositionally biased region" description="Low complexity" evidence="10">
    <location>
        <begin position="556"/>
        <end position="566"/>
    </location>
</feature>
<accession>A0A8J2SPX4</accession>
<evidence type="ECO:0000313" key="14">
    <source>
        <dbReference type="Proteomes" id="UP000789595"/>
    </source>
</evidence>
<sequence>MERYDCKKVVGRGTYGSAVVATRKADGLRCVIKTIGLRSLSRGEAKLVRQEARLLATLRHPHIVSHLESFGRRNSHGGREVCIVMEYCSGGDLEQWVSRRRQQRKKPSEGTALRIFAQACMALEHVHAHRVVHRDVKTSNLFITRDAEGPPVVKLGDFGISRVLGATGDLAATAVGTPCYMAPELLDERPYDYKADVWSAGCVLFELLNLKRAFEARSMPALVRLVMRGRGAGFPCLDATFTSELRRLFAKLLSPKPRDRPDIVEILRAPIVVTACDRVRDGYSGESSPPSQPVVPEEELRQRLKVPKPPCRPAQPVAQKRRLDLPAAKQRLDSKFDDAKTPARPPPRFVARARAAEERVLERAKRARAIRGHGQRRLATLDEDAKQAPVEDDASSSSSESEDEASSSDEVEEKPQPKKEQAEYKALGGGWWLKRDAASDRWFYVNEASGHSQWDLPDGVSTNAPRADGVDAAAAKRVRDAVRARVAARAGAAARRARGPSPSAAPAAPAPRATPPAPAPARRPSQPAPAPAPARRPSPPAQAAPARRPSPPAPAPVRRSSSAPEPRQSPPEGAARRPSPAQAPAPAPAAASWLGSLEARMGRLREQLGGLPRPPPPVHRVAIPFESPDTSSGPAADDASDDASPARKENTPPQRPAKGPALAAAHVRERAKLKADAASAAAKAEAAAAAREAAQPSAAERRASAREKSRAEFRAKIAADRRGRSPSKRDDKVEVLAGPIPPLSPARPPVVAPVSPGTTDAEVQDLVAKLRATLARRKDKAPSDDDVVRAVLAGRADAWPPPPRRTGEEFFDARS</sequence>
<dbReference type="SUPFAM" id="SSF56112">
    <property type="entry name" value="Protein kinase-like (PK-like)"/>
    <property type="match status" value="1"/>
</dbReference>
<dbReference type="PANTHER" id="PTHR44899">
    <property type="entry name" value="CAMK FAMILY PROTEIN KINASE"/>
    <property type="match status" value="1"/>
</dbReference>
<proteinExistence type="predicted"/>
<comment type="catalytic activity">
    <reaction evidence="7">
        <text>L-threonyl-[protein] + ATP = O-phospho-L-threonyl-[protein] + ADP + H(+)</text>
        <dbReference type="Rhea" id="RHEA:46608"/>
        <dbReference type="Rhea" id="RHEA-COMP:11060"/>
        <dbReference type="Rhea" id="RHEA-COMP:11605"/>
        <dbReference type="ChEBI" id="CHEBI:15378"/>
        <dbReference type="ChEBI" id="CHEBI:30013"/>
        <dbReference type="ChEBI" id="CHEBI:30616"/>
        <dbReference type="ChEBI" id="CHEBI:61977"/>
        <dbReference type="ChEBI" id="CHEBI:456216"/>
        <dbReference type="EC" id="2.7.11.1"/>
    </reaction>
</comment>
<dbReference type="SMART" id="SM00220">
    <property type="entry name" value="S_TKc"/>
    <property type="match status" value="1"/>
</dbReference>
<feature type="region of interest" description="Disordered" evidence="10">
    <location>
        <begin position="331"/>
        <end position="350"/>
    </location>
</feature>
<protein>
    <recommendedName>
        <fullName evidence="1">non-specific serine/threonine protein kinase</fullName>
        <ecNumber evidence="1">2.7.11.1</ecNumber>
    </recommendedName>
</protein>
<feature type="compositionally biased region" description="Basic and acidic residues" evidence="10">
    <location>
        <begin position="699"/>
        <end position="734"/>
    </location>
</feature>
<dbReference type="InterPro" id="IPR036020">
    <property type="entry name" value="WW_dom_sf"/>
</dbReference>
<dbReference type="Gene3D" id="1.10.510.10">
    <property type="entry name" value="Transferase(Phosphotransferase) domain 1"/>
    <property type="match status" value="1"/>
</dbReference>
<feature type="compositionally biased region" description="Low complexity" evidence="10">
    <location>
        <begin position="627"/>
        <end position="637"/>
    </location>
</feature>
<feature type="compositionally biased region" description="Basic and acidic residues" evidence="10">
    <location>
        <begin position="666"/>
        <end position="675"/>
    </location>
</feature>
<feature type="compositionally biased region" description="Low complexity" evidence="10">
    <location>
        <begin position="676"/>
        <end position="698"/>
    </location>
</feature>
<feature type="compositionally biased region" description="Basic and acidic residues" evidence="10">
    <location>
        <begin position="331"/>
        <end position="341"/>
    </location>
</feature>
<dbReference type="InterPro" id="IPR000719">
    <property type="entry name" value="Prot_kinase_dom"/>
</dbReference>
<evidence type="ECO:0000259" key="12">
    <source>
        <dbReference type="PROSITE" id="PS50020"/>
    </source>
</evidence>
<dbReference type="PROSITE" id="PS00107">
    <property type="entry name" value="PROTEIN_KINASE_ATP"/>
    <property type="match status" value="1"/>
</dbReference>
<dbReference type="PROSITE" id="PS01159">
    <property type="entry name" value="WW_DOMAIN_1"/>
    <property type="match status" value="1"/>
</dbReference>